<dbReference type="Pfam" id="PF08241">
    <property type="entry name" value="Methyltransf_11"/>
    <property type="match status" value="1"/>
</dbReference>
<evidence type="ECO:0000313" key="2">
    <source>
        <dbReference type="EMBL" id="ABN69829.1"/>
    </source>
</evidence>
<protein>
    <submittedName>
        <fullName evidence="2">Methyltransferase type 11</fullName>
    </submittedName>
</protein>
<dbReference type="Proteomes" id="UP000000254">
    <property type="component" value="Chromosome"/>
</dbReference>
<dbReference type="GO" id="GO:0032259">
    <property type="term" value="P:methylation"/>
    <property type="evidence" value="ECO:0007669"/>
    <property type="project" value="UniProtKB-KW"/>
</dbReference>
<dbReference type="GeneID" id="4907234"/>
<keyword evidence="2" id="KW-0808">Transferase</keyword>
<accession>A3DMG9</accession>
<dbReference type="AlphaFoldDB" id="A3DMG9"/>
<dbReference type="CDD" id="cd02440">
    <property type="entry name" value="AdoMet_MTases"/>
    <property type="match status" value="1"/>
</dbReference>
<dbReference type="SUPFAM" id="SSF53335">
    <property type="entry name" value="S-adenosyl-L-methionine-dependent methyltransferases"/>
    <property type="match status" value="1"/>
</dbReference>
<dbReference type="Gene3D" id="3.40.50.150">
    <property type="entry name" value="Vaccinia Virus protein VP39"/>
    <property type="match status" value="1"/>
</dbReference>
<feature type="domain" description="Methyltransferase type 11" evidence="1">
    <location>
        <begin position="45"/>
        <end position="130"/>
    </location>
</feature>
<dbReference type="EMBL" id="CP000575">
    <property type="protein sequence ID" value="ABN69829.1"/>
    <property type="molecule type" value="Genomic_DNA"/>
</dbReference>
<dbReference type="HOGENOM" id="CLU_037990_14_1_2"/>
<evidence type="ECO:0000313" key="3">
    <source>
        <dbReference type="Proteomes" id="UP000000254"/>
    </source>
</evidence>
<dbReference type="eggNOG" id="arCOG01773">
    <property type="taxonomic scope" value="Archaea"/>
</dbReference>
<proteinExistence type="predicted"/>
<keyword evidence="2" id="KW-0489">Methyltransferase</keyword>
<dbReference type="InterPro" id="IPR013216">
    <property type="entry name" value="Methyltransf_11"/>
</dbReference>
<dbReference type="KEGG" id="smr:Smar_0726"/>
<name>A3DMG9_STAMF</name>
<keyword evidence="3" id="KW-1185">Reference proteome</keyword>
<gene>
    <name evidence="2" type="ordered locus">Smar_0726</name>
</gene>
<evidence type="ECO:0000259" key="1">
    <source>
        <dbReference type="Pfam" id="PF08241"/>
    </source>
</evidence>
<dbReference type="RefSeq" id="WP_011839020.1">
    <property type="nucleotide sequence ID" value="NC_009033.1"/>
</dbReference>
<dbReference type="STRING" id="399550.Smar_0726"/>
<dbReference type="PANTHER" id="PTHR42912">
    <property type="entry name" value="METHYLTRANSFERASE"/>
    <property type="match status" value="1"/>
</dbReference>
<reference evidence="2 3" key="2">
    <citation type="journal article" date="2009" name="Stand. Genomic Sci.">
        <title>Complete genome sequence of Staphylothermus marinus Stetter and Fiala 1986 type strain F1.</title>
        <authorList>
            <person name="Anderson I.J."/>
            <person name="Sun H."/>
            <person name="Lapidus A."/>
            <person name="Copeland A."/>
            <person name="Glavina Del Rio T."/>
            <person name="Tice H."/>
            <person name="Dalin E."/>
            <person name="Lucas S."/>
            <person name="Barry K."/>
            <person name="Land M."/>
            <person name="Richardson P."/>
            <person name="Huber H."/>
            <person name="Kyrpides N.C."/>
        </authorList>
    </citation>
    <scope>NUCLEOTIDE SEQUENCE [LARGE SCALE GENOMIC DNA]</scope>
    <source>
        <strain evidence="3">ATCC 43588 / DSM 3639 / JCM 9404 / F1</strain>
    </source>
</reference>
<dbReference type="PANTHER" id="PTHR42912:SF80">
    <property type="entry name" value="METHYLTRANSFERASE DOMAIN-CONTAINING PROTEIN"/>
    <property type="match status" value="1"/>
</dbReference>
<organism evidence="2 3">
    <name type="scientific">Staphylothermus marinus (strain ATCC 43588 / DSM 3639 / JCM 9404 / F1)</name>
    <dbReference type="NCBI Taxonomy" id="399550"/>
    <lineage>
        <taxon>Archaea</taxon>
        <taxon>Thermoproteota</taxon>
        <taxon>Thermoprotei</taxon>
        <taxon>Desulfurococcales</taxon>
        <taxon>Desulfurococcaceae</taxon>
        <taxon>Staphylothermus</taxon>
    </lineage>
</organism>
<dbReference type="InterPro" id="IPR050508">
    <property type="entry name" value="Methyltransf_Superfamily"/>
</dbReference>
<dbReference type="InterPro" id="IPR029063">
    <property type="entry name" value="SAM-dependent_MTases_sf"/>
</dbReference>
<reference evidence="3" key="1">
    <citation type="journal article" date="2009" name="BMC Genomics">
        <title>The complete genome sequence of Staphylothermus marinus reveals differences in sulfur metabolism among heterotrophic Crenarchaeota.</title>
        <authorList>
            <person name="Anderson I.J."/>
            <person name="Dharmarajan L."/>
            <person name="Rodriguez J."/>
            <person name="Hooper S."/>
            <person name="Porat I."/>
            <person name="Ulrich L.E."/>
            <person name="Elkins J.G."/>
            <person name="Mavromatis K."/>
            <person name="Sun H."/>
            <person name="Land M."/>
            <person name="Lapidus A."/>
            <person name="Lucas S."/>
            <person name="Barry K."/>
            <person name="Huber H."/>
            <person name="Zhulin I.B."/>
            <person name="Whitman W.B."/>
            <person name="Mukhopadhyay B."/>
            <person name="Woese C."/>
            <person name="Bristow J."/>
            <person name="Kyrpides N."/>
        </authorList>
    </citation>
    <scope>NUCLEOTIDE SEQUENCE [LARGE SCALE GENOMIC DNA]</scope>
    <source>
        <strain evidence="3">ATCC 43588 / DSM 3639 / JCM 9404 / F1</strain>
    </source>
</reference>
<dbReference type="OrthoDB" id="1018at2157"/>
<sequence length="216" mass="24959">MEMNSSYRVFDKYYWKYENWYLRNYNIMKAERDCIKSIGLYGKILDVGVGTGILTYGLSKSMVGVDPSEKMLLYASRRGFLTINSFGEDLPFIDNYFDSVIVVVTICFVNDPLKMLSEINRVLKKNGTLVTCVVPKESSWGIYYRWLKNSGKSLFYKYARFYTIQELYYMLSITGFIVKDTCSTLLYPPSTPPTYEVPVKSLVPDSGFVCIRAEKK</sequence>
<dbReference type="GO" id="GO:0008757">
    <property type="term" value="F:S-adenosylmethionine-dependent methyltransferase activity"/>
    <property type="evidence" value="ECO:0007669"/>
    <property type="project" value="InterPro"/>
</dbReference>